<dbReference type="Proteomes" id="UP000003803">
    <property type="component" value="Unassembled WGS sequence"/>
</dbReference>
<accession>B0PB23</accession>
<dbReference type="AlphaFoldDB" id="B0PB23"/>
<keyword evidence="2" id="KW-1185">Reference proteome</keyword>
<reference evidence="1" key="1">
    <citation type="submission" date="2007-11" db="EMBL/GenBank/DDBJ databases">
        <authorList>
            <person name="Fulton L."/>
            <person name="Clifton S."/>
            <person name="Fulton B."/>
            <person name="Xu J."/>
            <person name="Minx P."/>
            <person name="Pepin K.H."/>
            <person name="Johnson M."/>
            <person name="Thiruvilangam P."/>
            <person name="Bhonagiri V."/>
            <person name="Nash W.E."/>
            <person name="Mardis E.R."/>
            <person name="Wilson R.K."/>
        </authorList>
    </citation>
    <scope>NUCLEOTIDE SEQUENCE [LARGE SCALE GENOMIC DNA]</scope>
    <source>
        <strain evidence="1">DSM 17241</strain>
    </source>
</reference>
<protein>
    <submittedName>
        <fullName evidence="1">Uncharacterized protein</fullName>
    </submittedName>
</protein>
<organism evidence="1 2">
    <name type="scientific">Anaerotruncus colihominis DSM 17241</name>
    <dbReference type="NCBI Taxonomy" id="445972"/>
    <lineage>
        <taxon>Bacteria</taxon>
        <taxon>Bacillati</taxon>
        <taxon>Bacillota</taxon>
        <taxon>Clostridia</taxon>
        <taxon>Eubacteriales</taxon>
        <taxon>Oscillospiraceae</taxon>
        <taxon>Anaerotruncus</taxon>
    </lineage>
</organism>
<sequence>MKIGIPSFSASSSECHVKKPRNLKGFLYFLPCIHPQFANNPVIFSVSNKP</sequence>
<evidence type="ECO:0000313" key="2">
    <source>
        <dbReference type="Proteomes" id="UP000003803"/>
    </source>
</evidence>
<gene>
    <name evidence="1" type="ORF">ANACOL_01974</name>
</gene>
<comment type="caution">
    <text evidence="1">The sequence shown here is derived from an EMBL/GenBank/DDBJ whole genome shotgun (WGS) entry which is preliminary data.</text>
</comment>
<evidence type="ECO:0000313" key="1">
    <source>
        <dbReference type="EMBL" id="EDS11353.1"/>
    </source>
</evidence>
<dbReference type="EMBL" id="ABGD02000014">
    <property type="protein sequence ID" value="EDS11353.1"/>
    <property type="molecule type" value="Genomic_DNA"/>
</dbReference>
<proteinExistence type="predicted"/>
<name>B0PB23_9FIRM</name>
<dbReference type="HOGENOM" id="CLU_3113899_0_0_9"/>
<reference evidence="1" key="2">
    <citation type="submission" date="2013-09" db="EMBL/GenBank/DDBJ databases">
        <title>Draft genome sequence of Anaerotruncus colihominis(DSM 17241).</title>
        <authorList>
            <person name="Sudarsanam P."/>
            <person name="Ley R."/>
            <person name="Guruge J."/>
            <person name="Turnbaugh P.J."/>
            <person name="Mahowald M."/>
            <person name="Liep D."/>
            <person name="Gordon J."/>
        </authorList>
    </citation>
    <scope>NUCLEOTIDE SEQUENCE</scope>
    <source>
        <strain evidence="1">DSM 17241</strain>
    </source>
</reference>